<dbReference type="SUPFAM" id="SSF81296">
    <property type="entry name" value="E set domains"/>
    <property type="match status" value="2"/>
</dbReference>
<accession>A0A6J6QG16</accession>
<dbReference type="SMART" id="SM00429">
    <property type="entry name" value="IPT"/>
    <property type="match status" value="2"/>
</dbReference>
<keyword evidence="1" id="KW-0732">Signal</keyword>
<dbReference type="EMBL" id="CAEZXN010000048">
    <property type="protein sequence ID" value="CAB4706664.1"/>
    <property type="molecule type" value="Genomic_DNA"/>
</dbReference>
<evidence type="ECO:0000313" key="3">
    <source>
        <dbReference type="EMBL" id="CAB4706664.1"/>
    </source>
</evidence>
<dbReference type="InterPro" id="IPR002909">
    <property type="entry name" value="IPT_dom"/>
</dbReference>
<feature type="domain" description="IPT/TIG" evidence="2">
    <location>
        <begin position="140"/>
        <end position="225"/>
    </location>
</feature>
<gene>
    <name evidence="3" type="ORF">UFOPK2423_01480</name>
</gene>
<dbReference type="CDD" id="cd00102">
    <property type="entry name" value="IPT"/>
    <property type="match status" value="2"/>
</dbReference>
<dbReference type="AlphaFoldDB" id="A0A6J6QG16"/>
<feature type="domain" description="IPT/TIG" evidence="2">
    <location>
        <begin position="49"/>
        <end position="135"/>
    </location>
</feature>
<reference evidence="3" key="1">
    <citation type="submission" date="2020-05" db="EMBL/GenBank/DDBJ databases">
        <authorList>
            <person name="Chiriac C."/>
            <person name="Salcher M."/>
            <person name="Ghai R."/>
            <person name="Kavagutti S V."/>
        </authorList>
    </citation>
    <scope>NUCLEOTIDE SEQUENCE</scope>
</reference>
<evidence type="ECO:0000259" key="2">
    <source>
        <dbReference type="SMART" id="SM00429"/>
    </source>
</evidence>
<sequence length="347" mass="34207">MFRKTSMNSINERSVRKEISASAKVKIAIIGVLTLGFAVLPAAPSFAVAPTITGVTPASGSDAGGTAITITGTGFVTGASVRFGASLRACTFVTVVSATSITCITPSGTAGVVDLTVTNPAGGGADLLAGAFTYSAGVVAPTITSVTPTSGSTAGGTAITITGTGFVTGAGVQVGATLRACTSVTVVSATSITCITPSGTAGVGDLTVTNTDMGAGLLAGAFTYTTSADVAPVVVAVAPMTPEVAPVIKFTSAQVTCSLGKYSQTPASVVYTLVVGEDAVSTHFSNTMIPTWLVPWAGKTIDFGNATSVSATWDLQSAWKGKTVSCLTLAYANNATGSTSSSAVVPS</sequence>
<dbReference type="InterPro" id="IPR013783">
    <property type="entry name" value="Ig-like_fold"/>
</dbReference>
<dbReference type="PANTHER" id="PTHR46769">
    <property type="entry name" value="POLYCYSTIC KIDNEY AND HEPATIC DISEASE 1 (AUTOSOMAL RECESSIVE)-LIKE 1"/>
    <property type="match status" value="1"/>
</dbReference>
<dbReference type="InterPro" id="IPR052387">
    <property type="entry name" value="Fibrocystin"/>
</dbReference>
<dbReference type="Gene3D" id="2.60.40.10">
    <property type="entry name" value="Immunoglobulins"/>
    <property type="match status" value="2"/>
</dbReference>
<dbReference type="PANTHER" id="PTHR46769:SF2">
    <property type="entry name" value="FIBROCYSTIN-L ISOFORM 2 PRECURSOR-RELATED"/>
    <property type="match status" value="1"/>
</dbReference>
<name>A0A6J6QG16_9ZZZZ</name>
<protein>
    <submittedName>
        <fullName evidence="3">Unannotated protein</fullName>
    </submittedName>
</protein>
<proteinExistence type="predicted"/>
<dbReference type="Pfam" id="PF01833">
    <property type="entry name" value="TIG"/>
    <property type="match status" value="2"/>
</dbReference>
<dbReference type="InterPro" id="IPR014756">
    <property type="entry name" value="Ig_E-set"/>
</dbReference>
<organism evidence="3">
    <name type="scientific">freshwater metagenome</name>
    <dbReference type="NCBI Taxonomy" id="449393"/>
    <lineage>
        <taxon>unclassified sequences</taxon>
        <taxon>metagenomes</taxon>
        <taxon>ecological metagenomes</taxon>
    </lineage>
</organism>
<evidence type="ECO:0000256" key="1">
    <source>
        <dbReference type="ARBA" id="ARBA00022729"/>
    </source>
</evidence>